<dbReference type="AlphaFoldDB" id="A0A9X9X266"/>
<evidence type="ECO:0000313" key="2">
    <source>
        <dbReference type="EMBL" id="MBR0673495.1"/>
    </source>
</evidence>
<name>A0A9X9X266_9PROT</name>
<dbReference type="Proteomes" id="UP001138751">
    <property type="component" value="Unassembled WGS sequence"/>
</dbReference>
<proteinExistence type="predicted"/>
<dbReference type="Pfam" id="PF11391">
    <property type="entry name" value="DUF2798"/>
    <property type="match status" value="1"/>
</dbReference>
<protein>
    <submittedName>
        <fullName evidence="2">DUF2798 domain-containing protein</fullName>
    </submittedName>
</protein>
<reference evidence="2" key="2">
    <citation type="journal article" date="2021" name="Syst. Appl. Microbiol.">
        <title>Roseomonas hellenica sp. nov., isolated from roots of wild-growing Alkanna tinctoria.</title>
        <authorList>
            <person name="Rat A."/>
            <person name="Naranjo H.D."/>
            <person name="Lebbe L."/>
            <person name="Cnockaert M."/>
            <person name="Krigas N."/>
            <person name="Grigoriadou K."/>
            <person name="Maloupa E."/>
            <person name="Willems A."/>
        </authorList>
    </citation>
    <scope>NUCLEOTIDE SEQUENCE</scope>
    <source>
        <strain evidence="2">LMG 31231</strain>
    </source>
</reference>
<dbReference type="EMBL" id="JAAEDM010000074">
    <property type="protein sequence ID" value="MBR0673495.1"/>
    <property type="molecule type" value="Genomic_DNA"/>
</dbReference>
<keyword evidence="3" id="KW-1185">Reference proteome</keyword>
<gene>
    <name evidence="2" type="ORF">GXW76_20145</name>
</gene>
<evidence type="ECO:0000256" key="1">
    <source>
        <dbReference type="SAM" id="Phobius"/>
    </source>
</evidence>
<feature type="transmembrane region" description="Helical" evidence="1">
    <location>
        <begin position="32"/>
        <end position="50"/>
    </location>
</feature>
<reference evidence="2" key="1">
    <citation type="submission" date="2020-01" db="EMBL/GenBank/DDBJ databases">
        <authorList>
            <person name="Rat A."/>
        </authorList>
    </citation>
    <scope>NUCLEOTIDE SEQUENCE</scope>
    <source>
        <strain evidence="2">LMG 31231</strain>
    </source>
</reference>
<keyword evidence="1" id="KW-0472">Membrane</keyword>
<dbReference type="InterPro" id="IPR021529">
    <property type="entry name" value="DUF2798"/>
</dbReference>
<organism evidence="2 3">
    <name type="scientific">Neoroseomonas soli</name>
    <dbReference type="NCBI Taxonomy" id="1081025"/>
    <lineage>
        <taxon>Bacteria</taxon>
        <taxon>Pseudomonadati</taxon>
        <taxon>Pseudomonadota</taxon>
        <taxon>Alphaproteobacteria</taxon>
        <taxon>Acetobacterales</taxon>
        <taxon>Acetobacteraceae</taxon>
        <taxon>Neoroseomonas</taxon>
    </lineage>
</organism>
<keyword evidence="1" id="KW-1133">Transmembrane helix</keyword>
<sequence>MTFVVSGVSTVLALGVTDEVLARWPVAWAMSWLIAFPTVLVVLPIVRRLVGRFVEAH</sequence>
<keyword evidence="1" id="KW-0812">Transmembrane</keyword>
<comment type="caution">
    <text evidence="2">The sequence shown here is derived from an EMBL/GenBank/DDBJ whole genome shotgun (WGS) entry which is preliminary data.</text>
</comment>
<accession>A0A9X9X266</accession>
<evidence type="ECO:0000313" key="3">
    <source>
        <dbReference type="Proteomes" id="UP001138751"/>
    </source>
</evidence>